<organism evidence="9 10">
    <name type="scientific">Clytia hemisphaerica</name>
    <dbReference type="NCBI Taxonomy" id="252671"/>
    <lineage>
        <taxon>Eukaryota</taxon>
        <taxon>Metazoa</taxon>
        <taxon>Cnidaria</taxon>
        <taxon>Hydrozoa</taxon>
        <taxon>Hydroidolina</taxon>
        <taxon>Leptothecata</taxon>
        <taxon>Obeliida</taxon>
        <taxon>Clytiidae</taxon>
        <taxon>Clytia</taxon>
    </lineage>
</organism>
<proteinExistence type="inferred from homology"/>
<evidence type="ECO:0000256" key="8">
    <source>
        <dbReference type="ARBA" id="ARBA00023304"/>
    </source>
</evidence>
<dbReference type="PANTHER" id="PTHR11825">
    <property type="entry name" value="SUBGROUP IIII AMINOTRANSFERASE"/>
    <property type="match status" value="1"/>
</dbReference>
<dbReference type="GO" id="GO:0009082">
    <property type="term" value="P:branched-chain amino acid biosynthetic process"/>
    <property type="evidence" value="ECO:0007669"/>
    <property type="project" value="UniProtKB-KW"/>
</dbReference>
<evidence type="ECO:0000256" key="1">
    <source>
        <dbReference type="ARBA" id="ARBA00001933"/>
    </source>
</evidence>
<accession>A0A7M6DMQ0</accession>
<dbReference type="EnsemblMetazoa" id="CLYHEMT016631.1">
    <property type="protein sequence ID" value="CLYHEMP016631.1"/>
    <property type="gene ID" value="CLYHEMG016631"/>
</dbReference>
<dbReference type="InterPro" id="IPR036038">
    <property type="entry name" value="Aminotransferase-like"/>
</dbReference>
<evidence type="ECO:0000256" key="2">
    <source>
        <dbReference type="ARBA" id="ARBA00009320"/>
    </source>
</evidence>
<evidence type="ECO:0000256" key="3">
    <source>
        <dbReference type="ARBA" id="ARBA00013053"/>
    </source>
</evidence>
<keyword evidence="10" id="KW-1185">Reference proteome</keyword>
<protein>
    <recommendedName>
        <fullName evidence="3">branched-chain-amino-acid transaminase</fullName>
        <ecNumber evidence="3">2.6.1.42</ecNumber>
    </recommendedName>
</protein>
<dbReference type="FunFam" id="3.30.470.10:FF:000002">
    <property type="entry name" value="Branched-chain-amino-acid aminotransferase"/>
    <property type="match status" value="1"/>
</dbReference>
<dbReference type="OrthoDB" id="1732691at2759"/>
<dbReference type="InterPro" id="IPR043131">
    <property type="entry name" value="BCAT-like_N"/>
</dbReference>
<evidence type="ECO:0000256" key="6">
    <source>
        <dbReference type="ARBA" id="ARBA00022679"/>
    </source>
</evidence>
<keyword evidence="8" id="KW-0100">Branched-chain amino acid biosynthesis</keyword>
<comment type="similarity">
    <text evidence="2">Belongs to the class-IV pyridoxal-phosphate-dependent aminotransferase family.</text>
</comment>
<keyword evidence="5" id="KW-0028">Amino-acid biosynthesis</keyword>
<dbReference type="GO" id="GO:0004084">
    <property type="term" value="F:branched-chain-amino-acid transaminase activity"/>
    <property type="evidence" value="ECO:0007669"/>
    <property type="project" value="UniProtKB-EC"/>
</dbReference>
<dbReference type="InterPro" id="IPR005786">
    <property type="entry name" value="B_amino_transII"/>
</dbReference>
<dbReference type="Proteomes" id="UP000594262">
    <property type="component" value="Unplaced"/>
</dbReference>
<reference evidence="9" key="1">
    <citation type="submission" date="2021-01" db="UniProtKB">
        <authorList>
            <consortium name="EnsemblMetazoa"/>
        </authorList>
    </citation>
    <scope>IDENTIFICATION</scope>
</reference>
<keyword evidence="7" id="KW-0663">Pyridoxal phosphate</keyword>
<keyword evidence="4" id="KW-0032">Aminotransferase</keyword>
<name>A0A7M6DMQ0_9CNID</name>
<evidence type="ECO:0000256" key="5">
    <source>
        <dbReference type="ARBA" id="ARBA00022605"/>
    </source>
</evidence>
<dbReference type="EC" id="2.6.1.42" evidence="3"/>
<evidence type="ECO:0000313" key="10">
    <source>
        <dbReference type="Proteomes" id="UP000594262"/>
    </source>
</evidence>
<dbReference type="GO" id="GO:0008652">
    <property type="term" value="P:amino acid biosynthetic process"/>
    <property type="evidence" value="ECO:0007669"/>
    <property type="project" value="UniProtKB-KW"/>
</dbReference>
<dbReference type="Gene3D" id="3.30.470.10">
    <property type="match status" value="1"/>
</dbReference>
<comment type="cofactor">
    <cofactor evidence="1">
        <name>pyridoxal 5'-phosphate</name>
        <dbReference type="ChEBI" id="CHEBI:597326"/>
    </cofactor>
</comment>
<dbReference type="AlphaFoldDB" id="A0A7M6DMQ0"/>
<sequence>MRRAERARSKKWTPGLDKLTSKQKSMRVSHYRTERIKKKMVVTISIRNFLRAQKLNKVKGALSIASRSFSEIRYNDLKIHQTTTPREKPSADSKLVFGKQMADHMLVAEWTIDNGWDIPSIVPYGPLAIPPSASVLHYGIEVFEGMKAYKCTDGSIQLFRPEENMKRLFASAERLSLPTFDKEEVLKCIAELVRVDQDWIPDCDSSSLYIRPTIISTEVQLGLITTQEVSNPSHF</sequence>
<dbReference type="PANTHER" id="PTHR11825:SF44">
    <property type="entry name" value="BRANCHED-CHAIN-AMINO-ACID AMINOTRANSFERASE"/>
    <property type="match status" value="1"/>
</dbReference>
<evidence type="ECO:0000313" key="9">
    <source>
        <dbReference type="EnsemblMetazoa" id="CLYHEMP016631.1"/>
    </source>
</evidence>
<keyword evidence="6" id="KW-0808">Transferase</keyword>
<dbReference type="SUPFAM" id="SSF56752">
    <property type="entry name" value="D-aminoacid aminotransferase-like PLP-dependent enzymes"/>
    <property type="match status" value="1"/>
</dbReference>
<evidence type="ECO:0000256" key="7">
    <source>
        <dbReference type="ARBA" id="ARBA00022898"/>
    </source>
</evidence>
<evidence type="ECO:0000256" key="4">
    <source>
        <dbReference type="ARBA" id="ARBA00022576"/>
    </source>
</evidence>